<dbReference type="EMBL" id="AAOH01000003">
    <property type="protein sequence ID" value="EAR28710.1"/>
    <property type="molecule type" value="Genomic_DNA"/>
</dbReference>
<dbReference type="Gene3D" id="3.30.700.10">
    <property type="entry name" value="Glycoprotein, Type 4 Pilin"/>
    <property type="match status" value="1"/>
</dbReference>
<evidence type="ECO:0000313" key="2">
    <source>
        <dbReference type="EMBL" id="EAR28710.1"/>
    </source>
</evidence>
<organism evidence="2 3">
    <name type="scientific">Pseudoalteromonas tunicata D2</name>
    <dbReference type="NCBI Taxonomy" id="87626"/>
    <lineage>
        <taxon>Bacteria</taxon>
        <taxon>Pseudomonadati</taxon>
        <taxon>Pseudomonadota</taxon>
        <taxon>Gammaproteobacteria</taxon>
        <taxon>Alteromonadales</taxon>
        <taxon>Pseudoalteromonadaceae</taxon>
        <taxon>Pseudoalteromonas</taxon>
    </lineage>
</organism>
<protein>
    <submittedName>
        <fullName evidence="2">Putative Mannose-sensitive agglutinin (MSHA) biogenesis protein MshC (Pilus type IV)</fullName>
    </submittedName>
</protein>
<dbReference type="RefSeq" id="WP_009837972.1">
    <property type="nucleotide sequence ID" value="NZ_AAOH01000003.1"/>
</dbReference>
<keyword evidence="1" id="KW-1133">Transmembrane helix</keyword>
<proteinExistence type="predicted"/>
<evidence type="ECO:0000256" key="1">
    <source>
        <dbReference type="SAM" id="Phobius"/>
    </source>
</evidence>
<keyword evidence="1" id="KW-0812">Transmembrane</keyword>
<dbReference type="eggNOG" id="COG2165">
    <property type="taxonomic scope" value="Bacteria"/>
</dbReference>
<dbReference type="SUPFAM" id="SSF54523">
    <property type="entry name" value="Pili subunits"/>
    <property type="match status" value="1"/>
</dbReference>
<evidence type="ECO:0000313" key="3">
    <source>
        <dbReference type="Proteomes" id="UP000006201"/>
    </source>
</evidence>
<gene>
    <name evidence="2" type="ORF">PTD2_06699</name>
</gene>
<keyword evidence="3" id="KW-1185">Reference proteome</keyword>
<dbReference type="AlphaFoldDB" id="A4C7Z5"/>
<name>A4C7Z5_9GAMM</name>
<dbReference type="Pfam" id="PF07963">
    <property type="entry name" value="N_methyl"/>
    <property type="match status" value="1"/>
</dbReference>
<feature type="transmembrane region" description="Helical" evidence="1">
    <location>
        <begin position="12"/>
        <end position="32"/>
    </location>
</feature>
<dbReference type="OrthoDB" id="5873580at2"/>
<dbReference type="PROSITE" id="PS00409">
    <property type="entry name" value="PROKAR_NTER_METHYL"/>
    <property type="match status" value="1"/>
</dbReference>
<dbReference type="HOGENOM" id="CLU_125322_2_0_6"/>
<dbReference type="Proteomes" id="UP000006201">
    <property type="component" value="Unassembled WGS sequence"/>
</dbReference>
<sequence>MLLARGFSLVELIITIVILGTLSVTVVPKFFGPSIFDSYTARDQALSVLRTMQLRAMQNTGAPCHKIVISPTLLAPPTVDTCGNTADNNNADYLVVALDSASTDIRFSAKDANNATFTTIEFDSLGRTNNTPNCSTMCRIDLGEADICINSEGLIYGCQ</sequence>
<reference evidence="2 3" key="1">
    <citation type="submission" date="2006-02" db="EMBL/GenBank/DDBJ databases">
        <authorList>
            <person name="Moran M.A."/>
            <person name="Kjelleberg S."/>
            <person name="Egan S."/>
            <person name="Saunders N."/>
            <person name="Thomas T."/>
            <person name="Ferriera S."/>
            <person name="Johnson J."/>
            <person name="Kravitz S."/>
            <person name="Halpern A."/>
            <person name="Remington K."/>
            <person name="Beeson K."/>
            <person name="Tran B."/>
            <person name="Rogers Y.-H."/>
            <person name="Friedman R."/>
            <person name="Venter J.C."/>
        </authorList>
    </citation>
    <scope>NUCLEOTIDE SEQUENCE [LARGE SCALE GENOMIC DNA]</scope>
    <source>
        <strain evidence="2 3">D2</strain>
    </source>
</reference>
<dbReference type="InterPro" id="IPR012902">
    <property type="entry name" value="N_methyl_site"/>
</dbReference>
<keyword evidence="1" id="KW-0472">Membrane</keyword>
<dbReference type="STRING" id="87626.PTD2_06699"/>
<comment type="caution">
    <text evidence="2">The sequence shown here is derived from an EMBL/GenBank/DDBJ whole genome shotgun (WGS) entry which is preliminary data.</text>
</comment>
<dbReference type="InterPro" id="IPR045584">
    <property type="entry name" value="Pilin-like"/>
</dbReference>
<dbReference type="NCBIfam" id="TIGR02532">
    <property type="entry name" value="IV_pilin_GFxxxE"/>
    <property type="match status" value="1"/>
</dbReference>
<accession>A4C7Z5</accession>